<evidence type="ECO:0000313" key="2">
    <source>
        <dbReference type="EMBL" id="RED53498.1"/>
    </source>
</evidence>
<dbReference type="Gene3D" id="3.40.630.30">
    <property type="match status" value="1"/>
</dbReference>
<organism evidence="2 3">
    <name type="scientific">Aestuariispira insulae</name>
    <dbReference type="NCBI Taxonomy" id="1461337"/>
    <lineage>
        <taxon>Bacteria</taxon>
        <taxon>Pseudomonadati</taxon>
        <taxon>Pseudomonadota</taxon>
        <taxon>Alphaproteobacteria</taxon>
        <taxon>Rhodospirillales</taxon>
        <taxon>Kiloniellaceae</taxon>
        <taxon>Aestuariispira</taxon>
    </lineage>
</organism>
<keyword evidence="3" id="KW-1185">Reference proteome</keyword>
<dbReference type="SUPFAM" id="SSF55729">
    <property type="entry name" value="Acyl-CoA N-acyltransferases (Nat)"/>
    <property type="match status" value="1"/>
</dbReference>
<dbReference type="InterPro" id="IPR051531">
    <property type="entry name" value="N-acetyltransferase"/>
</dbReference>
<dbReference type="EMBL" id="QRDW01000001">
    <property type="protein sequence ID" value="RED53498.1"/>
    <property type="molecule type" value="Genomic_DNA"/>
</dbReference>
<name>A0A3D9HVH8_9PROT</name>
<feature type="domain" description="N-acetyltransferase" evidence="1">
    <location>
        <begin position="11"/>
        <end position="177"/>
    </location>
</feature>
<proteinExistence type="predicted"/>
<reference evidence="2 3" key="1">
    <citation type="submission" date="2018-07" db="EMBL/GenBank/DDBJ databases">
        <title>Genomic Encyclopedia of Type Strains, Phase III (KMG-III): the genomes of soil and plant-associated and newly described type strains.</title>
        <authorList>
            <person name="Whitman W."/>
        </authorList>
    </citation>
    <scope>NUCLEOTIDE SEQUENCE [LARGE SCALE GENOMIC DNA]</scope>
    <source>
        <strain evidence="2 3">CECT 8488</strain>
    </source>
</reference>
<accession>A0A3D9HVH8</accession>
<evidence type="ECO:0000313" key="3">
    <source>
        <dbReference type="Proteomes" id="UP000256845"/>
    </source>
</evidence>
<dbReference type="GO" id="GO:0016747">
    <property type="term" value="F:acyltransferase activity, transferring groups other than amino-acyl groups"/>
    <property type="evidence" value="ECO:0007669"/>
    <property type="project" value="InterPro"/>
</dbReference>
<dbReference type="PANTHER" id="PTHR43792:SF1">
    <property type="entry name" value="N-ACETYLTRANSFERASE DOMAIN-CONTAINING PROTEIN"/>
    <property type="match status" value="1"/>
</dbReference>
<dbReference type="OrthoDB" id="6293260at2"/>
<sequence length="187" mass="21173">MTLPTLETERFFIRPLQESDLDLMLEMDTDPEIMKHVGGAMTEEEVRSRLPNYLHRDEEKIHGQWCIVSKTDGERHGLVLVKPMPVEEPNGRLFDTIEASGIEIGYRLRKTSWGKGIATEASEPFLALQFDEVGLDRLIACIDPENNGSQNVLKKLGMRYIGETPAYGLILPTFEITAAEWRAARNS</sequence>
<dbReference type="PANTHER" id="PTHR43792">
    <property type="entry name" value="GNAT FAMILY, PUTATIVE (AFU_ORTHOLOGUE AFUA_3G00765)-RELATED-RELATED"/>
    <property type="match status" value="1"/>
</dbReference>
<dbReference type="RefSeq" id="WP_115934631.1">
    <property type="nucleotide sequence ID" value="NZ_QRDW01000001.1"/>
</dbReference>
<dbReference type="PROSITE" id="PS51186">
    <property type="entry name" value="GNAT"/>
    <property type="match status" value="1"/>
</dbReference>
<keyword evidence="2" id="KW-0808">Transferase</keyword>
<evidence type="ECO:0000259" key="1">
    <source>
        <dbReference type="PROSITE" id="PS51186"/>
    </source>
</evidence>
<comment type="caution">
    <text evidence="2">The sequence shown here is derived from an EMBL/GenBank/DDBJ whole genome shotgun (WGS) entry which is preliminary data.</text>
</comment>
<gene>
    <name evidence="2" type="ORF">DFP90_101288</name>
</gene>
<protein>
    <submittedName>
        <fullName evidence="2">RimJ/RimL family protein N-acetyltransferase</fullName>
    </submittedName>
</protein>
<dbReference type="InterPro" id="IPR000182">
    <property type="entry name" value="GNAT_dom"/>
</dbReference>
<dbReference type="Proteomes" id="UP000256845">
    <property type="component" value="Unassembled WGS sequence"/>
</dbReference>
<dbReference type="Pfam" id="PF13302">
    <property type="entry name" value="Acetyltransf_3"/>
    <property type="match status" value="1"/>
</dbReference>
<dbReference type="AlphaFoldDB" id="A0A3D9HVH8"/>
<dbReference type="InterPro" id="IPR016181">
    <property type="entry name" value="Acyl_CoA_acyltransferase"/>
</dbReference>